<evidence type="ECO:0000313" key="6">
    <source>
        <dbReference type="Proteomes" id="UP000235460"/>
    </source>
</evidence>
<organism evidence="5 6">
    <name type="scientific">Thermodesulfobacterium geofontis</name>
    <dbReference type="NCBI Taxonomy" id="1295609"/>
    <lineage>
        <taxon>Bacteria</taxon>
        <taxon>Pseudomonadati</taxon>
        <taxon>Thermodesulfobacteriota</taxon>
        <taxon>Thermodesulfobacteria</taxon>
        <taxon>Thermodesulfobacteriales</taxon>
        <taxon>Thermodesulfobacteriaceae</taxon>
        <taxon>Thermodesulfobacterium</taxon>
    </lineage>
</organism>
<dbReference type="InterPro" id="IPR029026">
    <property type="entry name" value="tRNA_m1G_MTases_N"/>
</dbReference>
<dbReference type="PANTHER" id="PTHR46429:SF1">
    <property type="entry name" value="23S RRNA (GUANOSINE-2'-O-)-METHYLTRANSFERASE RLMB"/>
    <property type="match status" value="1"/>
</dbReference>
<dbReference type="Gene3D" id="3.40.1280.10">
    <property type="match status" value="1"/>
</dbReference>
<accession>A0A2N7PNL6</accession>
<evidence type="ECO:0000259" key="4">
    <source>
        <dbReference type="SMART" id="SM00967"/>
    </source>
</evidence>
<keyword evidence="3 5" id="KW-0808">Transferase</keyword>
<dbReference type="GO" id="GO:0006396">
    <property type="term" value="P:RNA processing"/>
    <property type="evidence" value="ECO:0007669"/>
    <property type="project" value="InterPro"/>
</dbReference>
<evidence type="ECO:0000256" key="3">
    <source>
        <dbReference type="ARBA" id="ARBA00022679"/>
    </source>
</evidence>
<dbReference type="Proteomes" id="UP000235460">
    <property type="component" value="Unassembled WGS sequence"/>
</dbReference>
<comment type="caution">
    <text evidence="5">The sequence shown here is derived from an EMBL/GenBank/DDBJ whole genome shotgun (WGS) entry which is preliminary data.</text>
</comment>
<dbReference type="Gene3D" id="3.30.1330.30">
    <property type="match status" value="1"/>
</dbReference>
<protein>
    <submittedName>
        <fullName evidence="5">23S rRNA (Guanosine(2251)-2'-O)-methyltransferase RlmB</fullName>
    </submittedName>
</protein>
<evidence type="ECO:0000313" key="5">
    <source>
        <dbReference type="EMBL" id="PMP67111.1"/>
    </source>
</evidence>
<dbReference type="InterPro" id="IPR029028">
    <property type="entry name" value="Alpha/beta_knot_MTases"/>
</dbReference>
<dbReference type="NCBIfam" id="TIGR00186">
    <property type="entry name" value="rRNA_methyl_3"/>
    <property type="match status" value="1"/>
</dbReference>
<evidence type="ECO:0000256" key="1">
    <source>
        <dbReference type="ARBA" id="ARBA00007228"/>
    </source>
</evidence>
<proteinExistence type="inferred from homology"/>
<dbReference type="PANTHER" id="PTHR46429">
    <property type="entry name" value="23S RRNA (GUANOSINE-2'-O-)-METHYLTRANSFERASE RLMB"/>
    <property type="match status" value="1"/>
</dbReference>
<keyword evidence="2 5" id="KW-0489">Methyltransferase</keyword>
<dbReference type="GO" id="GO:0005829">
    <property type="term" value="C:cytosol"/>
    <property type="evidence" value="ECO:0007669"/>
    <property type="project" value="TreeGrafter"/>
</dbReference>
<name>A0A2N7PNL6_9BACT</name>
<dbReference type="GO" id="GO:0032259">
    <property type="term" value="P:methylation"/>
    <property type="evidence" value="ECO:0007669"/>
    <property type="project" value="UniProtKB-KW"/>
</dbReference>
<dbReference type="InterPro" id="IPR029064">
    <property type="entry name" value="Ribosomal_eL30-like_sf"/>
</dbReference>
<dbReference type="Pfam" id="PF08032">
    <property type="entry name" value="SpoU_sub_bind"/>
    <property type="match status" value="1"/>
</dbReference>
<dbReference type="SMART" id="SM00967">
    <property type="entry name" value="SpoU_sub_bind"/>
    <property type="match status" value="1"/>
</dbReference>
<dbReference type="EMBL" id="PNIK01000058">
    <property type="protein sequence ID" value="PMP67111.1"/>
    <property type="molecule type" value="Genomic_DNA"/>
</dbReference>
<dbReference type="AlphaFoldDB" id="A0A2N7PNL6"/>
<dbReference type="FunFam" id="3.40.1280.10:FF:000008">
    <property type="entry name" value="Group 3 RNA methyltransferase TrmH"/>
    <property type="match status" value="1"/>
</dbReference>
<dbReference type="InterPro" id="IPR004441">
    <property type="entry name" value="rRNA_MeTrfase_TrmH"/>
</dbReference>
<reference evidence="5 6" key="1">
    <citation type="submission" date="2018-01" db="EMBL/GenBank/DDBJ databases">
        <title>Metagenomic assembled genomes from two thermal pools in the Uzon Caldera, Kamchatka, Russia.</title>
        <authorList>
            <person name="Wilkins L."/>
            <person name="Ettinger C."/>
        </authorList>
    </citation>
    <scope>NUCLEOTIDE SEQUENCE [LARGE SCALE GENOMIC DNA]</scope>
    <source>
        <strain evidence="5">ZAV-08</strain>
    </source>
</reference>
<dbReference type="Pfam" id="PF00588">
    <property type="entry name" value="SpoU_methylase"/>
    <property type="match status" value="1"/>
</dbReference>
<dbReference type="GO" id="GO:0008173">
    <property type="term" value="F:RNA methyltransferase activity"/>
    <property type="evidence" value="ECO:0007669"/>
    <property type="project" value="InterPro"/>
</dbReference>
<dbReference type="SUPFAM" id="SSF75217">
    <property type="entry name" value="alpha/beta knot"/>
    <property type="match status" value="1"/>
</dbReference>
<dbReference type="InterPro" id="IPR001537">
    <property type="entry name" value="SpoU_MeTrfase"/>
</dbReference>
<dbReference type="SUPFAM" id="SSF55315">
    <property type="entry name" value="L30e-like"/>
    <property type="match status" value="1"/>
</dbReference>
<dbReference type="InterPro" id="IPR013123">
    <property type="entry name" value="SpoU_subst-bd"/>
</dbReference>
<evidence type="ECO:0000256" key="2">
    <source>
        <dbReference type="ARBA" id="ARBA00022603"/>
    </source>
</evidence>
<gene>
    <name evidence="5" type="ORF">C0190_03850</name>
</gene>
<dbReference type="GO" id="GO:0003723">
    <property type="term" value="F:RNA binding"/>
    <property type="evidence" value="ECO:0007669"/>
    <property type="project" value="InterPro"/>
</dbReference>
<comment type="similarity">
    <text evidence="1">Belongs to the class IV-like SAM-binding methyltransferase superfamily. RNA methyltransferase TrmH family.</text>
</comment>
<dbReference type="CDD" id="cd18103">
    <property type="entry name" value="SpoU-like_RlmB"/>
    <property type="match status" value="1"/>
</dbReference>
<sequence length="248" mass="27672">MSKVIYGVNAVLEALNSHPELIEEIWLSKINLSGKKFQILEKAKKLEIPLKIISKPNLKPPKVPPEANTQGVVAYISEFSYAELEDIVKNWEDKKETPLVVILDQIEDPQNVGSIIRSADAGGVHGIVIPKLRSCDINETVIKVSSGSAFNIPIAKVNNLKYAISFFKEKNLWIVGLTHKTDLSIYELDLKQPLAIILGNEGRGIRKTILEKCDFLAKIPMRGKIESLNVSVAGAIAIFEILRQRYYI</sequence>
<feature type="domain" description="RNA 2-O ribose methyltransferase substrate binding" evidence="4">
    <location>
        <begin position="4"/>
        <end position="82"/>
    </location>
</feature>